<sequence length="199" mass="21702">MPKATPTKLTRPSGGWIMGSKACKQFKLAASDLNSILPISDESNPHNSRLRIKKYNVADVRALAGRLRSNSNSSASGSTTTLAVATGPSIMRTNAMKEFKLASCQMDRIKPVRMLPNSHRTGQFTKWYNRCDVKALADSIAQAAAAPAGPSVSSAARYHEEEDYDYNPFDGMSGEEAAFKLAEWTGITGPAMAYYHEYD</sequence>
<name>A0AAD7JZN8_9AGAR</name>
<organism evidence="1 2">
    <name type="scientific">Mycena metata</name>
    <dbReference type="NCBI Taxonomy" id="1033252"/>
    <lineage>
        <taxon>Eukaryota</taxon>
        <taxon>Fungi</taxon>
        <taxon>Dikarya</taxon>
        <taxon>Basidiomycota</taxon>
        <taxon>Agaricomycotina</taxon>
        <taxon>Agaricomycetes</taxon>
        <taxon>Agaricomycetidae</taxon>
        <taxon>Agaricales</taxon>
        <taxon>Marasmiineae</taxon>
        <taxon>Mycenaceae</taxon>
        <taxon>Mycena</taxon>
    </lineage>
</organism>
<gene>
    <name evidence="1" type="ORF">B0H16DRAFT_87393</name>
</gene>
<protein>
    <submittedName>
        <fullName evidence="1">Uncharacterized protein</fullName>
    </submittedName>
</protein>
<evidence type="ECO:0000313" key="2">
    <source>
        <dbReference type="Proteomes" id="UP001215598"/>
    </source>
</evidence>
<keyword evidence="2" id="KW-1185">Reference proteome</keyword>
<accession>A0AAD7JZN8</accession>
<reference evidence="1" key="1">
    <citation type="submission" date="2023-03" db="EMBL/GenBank/DDBJ databases">
        <title>Massive genome expansion in bonnet fungi (Mycena s.s.) driven by repeated elements and novel gene families across ecological guilds.</title>
        <authorList>
            <consortium name="Lawrence Berkeley National Laboratory"/>
            <person name="Harder C.B."/>
            <person name="Miyauchi S."/>
            <person name="Viragh M."/>
            <person name="Kuo A."/>
            <person name="Thoen E."/>
            <person name="Andreopoulos B."/>
            <person name="Lu D."/>
            <person name="Skrede I."/>
            <person name="Drula E."/>
            <person name="Henrissat B."/>
            <person name="Morin E."/>
            <person name="Kohler A."/>
            <person name="Barry K."/>
            <person name="LaButti K."/>
            <person name="Morin E."/>
            <person name="Salamov A."/>
            <person name="Lipzen A."/>
            <person name="Mereny Z."/>
            <person name="Hegedus B."/>
            <person name="Baldrian P."/>
            <person name="Stursova M."/>
            <person name="Weitz H."/>
            <person name="Taylor A."/>
            <person name="Grigoriev I.V."/>
            <person name="Nagy L.G."/>
            <person name="Martin F."/>
            <person name="Kauserud H."/>
        </authorList>
    </citation>
    <scope>NUCLEOTIDE SEQUENCE</scope>
    <source>
        <strain evidence="1">CBHHK182m</strain>
    </source>
</reference>
<comment type="caution">
    <text evidence="1">The sequence shown here is derived from an EMBL/GenBank/DDBJ whole genome shotgun (WGS) entry which is preliminary data.</text>
</comment>
<dbReference type="EMBL" id="JARKIB010000011">
    <property type="protein sequence ID" value="KAJ7775149.1"/>
    <property type="molecule type" value="Genomic_DNA"/>
</dbReference>
<dbReference type="Proteomes" id="UP001215598">
    <property type="component" value="Unassembled WGS sequence"/>
</dbReference>
<dbReference type="AlphaFoldDB" id="A0AAD7JZN8"/>
<evidence type="ECO:0000313" key="1">
    <source>
        <dbReference type="EMBL" id="KAJ7775149.1"/>
    </source>
</evidence>
<proteinExistence type="predicted"/>